<dbReference type="CDD" id="cd07185">
    <property type="entry name" value="OmpA_C-like"/>
    <property type="match status" value="1"/>
</dbReference>
<reference evidence="5 6" key="2">
    <citation type="journal article" date="2013" name="Stand. Genomic Sci.">
        <title>Complete genome sequence of Halorhodospira halophila SL1.</title>
        <authorList>
            <person name="Challacombe J.F."/>
            <person name="Majid S."/>
            <person name="Deole R."/>
            <person name="Brettin T.S."/>
            <person name="Bruce D."/>
            <person name="Delano S.F."/>
            <person name="Detter J.C."/>
            <person name="Gleasner C.D."/>
            <person name="Han C.S."/>
            <person name="Misra M."/>
            <person name="Reitenga K.G."/>
            <person name="Mikhailova N."/>
            <person name="Woyke T."/>
            <person name="Pitluck S."/>
            <person name="Nolan M."/>
            <person name="Land M.L."/>
            <person name="Saunders E."/>
            <person name="Tapia R."/>
            <person name="Lapidus A."/>
            <person name="Ivanova N."/>
            <person name="Hoff W.D."/>
        </authorList>
    </citation>
    <scope>NUCLEOTIDE SEQUENCE [LARGE SCALE GENOMIC DNA]</scope>
    <source>
        <strain evidence="6">DSM 244 / SL1</strain>
    </source>
</reference>
<dbReference type="Pfam" id="PF00691">
    <property type="entry name" value="OmpA"/>
    <property type="match status" value="1"/>
</dbReference>
<dbReference type="EMBL" id="CP000544">
    <property type="protein sequence ID" value="ABM62179.1"/>
    <property type="molecule type" value="Genomic_DNA"/>
</dbReference>
<evidence type="ECO:0000256" key="2">
    <source>
        <dbReference type="SAM" id="MobiDB-lite"/>
    </source>
</evidence>
<keyword evidence="1" id="KW-0472">Membrane</keyword>
<proteinExistence type="predicted"/>
<feature type="domain" description="OmpA-like" evidence="4">
    <location>
        <begin position="206"/>
        <end position="321"/>
    </location>
</feature>
<dbReference type="Gene3D" id="2.60.40.2540">
    <property type="match status" value="1"/>
</dbReference>
<dbReference type="SUPFAM" id="SSF103088">
    <property type="entry name" value="OmpA-like"/>
    <property type="match status" value="1"/>
</dbReference>
<dbReference type="HOGENOM" id="CLU_856960_0_0_6"/>
<reference evidence="6" key="1">
    <citation type="submission" date="2006-12" db="EMBL/GenBank/DDBJ databases">
        <title>Complete sequence of Halorhodospira halophila SL1.</title>
        <authorList>
            <consortium name="US DOE Joint Genome Institute"/>
            <person name="Copeland A."/>
            <person name="Lucas S."/>
            <person name="Lapidus A."/>
            <person name="Barry K."/>
            <person name="Detter J.C."/>
            <person name="Glavina del Rio T."/>
            <person name="Hammon N."/>
            <person name="Israni S."/>
            <person name="Dalin E."/>
            <person name="Tice H."/>
            <person name="Pitluck S."/>
            <person name="Saunders E."/>
            <person name="Brettin T."/>
            <person name="Bruce D."/>
            <person name="Han C."/>
            <person name="Tapia R."/>
            <person name="Schmutz J."/>
            <person name="Larimer F."/>
            <person name="Land M."/>
            <person name="Hauser L."/>
            <person name="Kyrpides N."/>
            <person name="Mikhailova N."/>
            <person name="Hoff W."/>
            <person name="Richardson P."/>
        </authorList>
    </citation>
    <scope>NUCLEOTIDE SEQUENCE [LARGE SCALE GENOMIC DNA]</scope>
    <source>
        <strain evidence="6">DSM 244 / SL1</strain>
    </source>
</reference>
<keyword evidence="6" id="KW-1185">Reference proteome</keyword>
<sequence>MKHRTRTLAIGFCATAAICVSAQAAGGQQTHRMDPHSAQWHAFEGRSGCHMAHEIPGQGVALISYRHDGRQYLSFFANRPPREEITGDLYIGQPVWGGDQRRHVESVRLHPDARTLRFSRRTTQRLLDALRDGREPQIRYEAVYSGDLVEIGLTPAAFQRALGHYRECIARHERVDAGTATRGQVIPGRTGEPMADSDGPTWEGNLPRLPRGPRTEVYFATGSDDLTRNALDEIRRFVRAVEDNPHWGVILSIGYADTRGSAEVNEQLAEARASAVRDELVHLGLPEDRIEVEARLIDDEDAEQDIHELAGNRRVELRTAL</sequence>
<feature type="signal peptide" evidence="3">
    <location>
        <begin position="1"/>
        <end position="24"/>
    </location>
</feature>
<dbReference type="PROSITE" id="PS51123">
    <property type="entry name" value="OMPA_2"/>
    <property type="match status" value="1"/>
</dbReference>
<dbReference type="InterPro" id="IPR041544">
    <property type="entry name" value="MotY_N"/>
</dbReference>
<dbReference type="InterPro" id="IPR050330">
    <property type="entry name" value="Bact_OuterMem_StrucFunc"/>
</dbReference>
<name>A1WWW7_HALHL</name>
<dbReference type="STRING" id="349124.Hhal_1412"/>
<evidence type="ECO:0000256" key="3">
    <source>
        <dbReference type="SAM" id="SignalP"/>
    </source>
</evidence>
<keyword evidence="3" id="KW-0732">Signal</keyword>
<dbReference type="PANTHER" id="PTHR30329">
    <property type="entry name" value="STATOR ELEMENT OF FLAGELLAR MOTOR COMPLEX"/>
    <property type="match status" value="1"/>
</dbReference>
<organism evidence="5 6">
    <name type="scientific">Halorhodospira halophila (strain DSM 244 / SL1)</name>
    <name type="common">Ectothiorhodospira halophila (strain DSM 244 / SL1)</name>
    <dbReference type="NCBI Taxonomy" id="349124"/>
    <lineage>
        <taxon>Bacteria</taxon>
        <taxon>Pseudomonadati</taxon>
        <taxon>Pseudomonadota</taxon>
        <taxon>Gammaproteobacteria</taxon>
        <taxon>Chromatiales</taxon>
        <taxon>Ectothiorhodospiraceae</taxon>
        <taxon>Halorhodospira</taxon>
    </lineage>
</organism>
<evidence type="ECO:0000259" key="4">
    <source>
        <dbReference type="PROSITE" id="PS51123"/>
    </source>
</evidence>
<dbReference type="PANTHER" id="PTHR30329:SF21">
    <property type="entry name" value="LIPOPROTEIN YIAD-RELATED"/>
    <property type="match status" value="1"/>
</dbReference>
<dbReference type="eggNOG" id="COG2885">
    <property type="taxonomic scope" value="Bacteria"/>
</dbReference>
<dbReference type="Pfam" id="PF18393">
    <property type="entry name" value="MotY_N"/>
    <property type="match status" value="1"/>
</dbReference>
<dbReference type="KEGG" id="hha:Hhal_1412"/>
<gene>
    <name evidence="5" type="ordered locus">Hhal_1412</name>
</gene>
<accession>A1WWW7</accession>
<dbReference type="InterPro" id="IPR006665">
    <property type="entry name" value="OmpA-like"/>
</dbReference>
<feature type="chain" id="PRO_5002640734" evidence="3">
    <location>
        <begin position="25"/>
        <end position="321"/>
    </location>
</feature>
<feature type="region of interest" description="Disordered" evidence="2">
    <location>
        <begin position="183"/>
        <end position="210"/>
    </location>
</feature>
<dbReference type="InterPro" id="IPR036737">
    <property type="entry name" value="OmpA-like_sf"/>
</dbReference>
<dbReference type="AlphaFoldDB" id="A1WWW7"/>
<dbReference type="Gene3D" id="3.30.1330.60">
    <property type="entry name" value="OmpA-like domain"/>
    <property type="match status" value="1"/>
</dbReference>
<evidence type="ECO:0000313" key="5">
    <source>
        <dbReference type="EMBL" id="ABM62179.1"/>
    </source>
</evidence>
<protein>
    <submittedName>
        <fullName evidence="5">OmpA/MotB domain protein</fullName>
    </submittedName>
</protein>
<dbReference type="Proteomes" id="UP000000647">
    <property type="component" value="Chromosome"/>
</dbReference>
<evidence type="ECO:0000313" key="6">
    <source>
        <dbReference type="Proteomes" id="UP000000647"/>
    </source>
</evidence>
<evidence type="ECO:0000256" key="1">
    <source>
        <dbReference type="PROSITE-ProRule" id="PRU00473"/>
    </source>
</evidence>
<dbReference type="GO" id="GO:0016020">
    <property type="term" value="C:membrane"/>
    <property type="evidence" value="ECO:0007669"/>
    <property type="project" value="UniProtKB-UniRule"/>
</dbReference>